<feature type="transmembrane region" description="Helical" evidence="4">
    <location>
        <begin position="148"/>
        <end position="169"/>
    </location>
</feature>
<feature type="transmembrane region" description="Helical" evidence="4">
    <location>
        <begin position="56"/>
        <end position="79"/>
    </location>
</feature>
<dbReference type="InterPro" id="IPR050327">
    <property type="entry name" value="Proton-linked_MCT"/>
</dbReference>
<feature type="transmembrane region" description="Helical" evidence="4">
    <location>
        <begin position="395"/>
        <end position="413"/>
    </location>
</feature>
<sequence>MSAITTEAPPGMTAAPPAFTGWRVVWAAFTVAIFGWGVGFYGPPVFLFAVHESRGWSIPLVSAAVTCHFLLGALVVANLPAIHRRFGVPGVTRLSGVLSGVGVLGWALAAAPWQLFAATALSGAGWAMTGAAAINAMVSPWFIRRRPAALSTAYNGASVGGVVLSPLWIMLIAWVGFPATAALIGLTMAAVLWWLSSRYLAHGPAALGQQPDGEAPPATTTTHTAPAIAPMPARGLWRERRFLTLTLGSTLGLFAQVGLIAHLLSMLVAPLGAQRAGLVAGMMTVCAILGRTGMGWVLRPGMNRRRAAAGNYALQLTGSGVLLAAGGTDVALLLLGIALFGLGLGNATSMPPLIAQTDFAPADTARAVALITACGQAAYAFAPAAFGLLRAVDPALIFIAASVLQGFAALVLLTGRRSG</sequence>
<dbReference type="Proteomes" id="UP000661507">
    <property type="component" value="Unassembled WGS sequence"/>
</dbReference>
<feature type="transmembrane region" description="Helical" evidence="4">
    <location>
        <begin position="115"/>
        <end position="136"/>
    </location>
</feature>
<dbReference type="SUPFAM" id="SSF103473">
    <property type="entry name" value="MFS general substrate transporter"/>
    <property type="match status" value="1"/>
</dbReference>
<proteinExistence type="predicted"/>
<accession>A0A917L0G7</accession>
<dbReference type="Pfam" id="PF07690">
    <property type="entry name" value="MFS_1"/>
    <property type="match status" value="1"/>
</dbReference>
<dbReference type="InterPro" id="IPR011701">
    <property type="entry name" value="MFS"/>
</dbReference>
<evidence type="ECO:0000256" key="1">
    <source>
        <dbReference type="ARBA" id="ARBA00022692"/>
    </source>
</evidence>
<keyword evidence="2 4" id="KW-1133">Transmembrane helix</keyword>
<dbReference type="GO" id="GO:0022857">
    <property type="term" value="F:transmembrane transporter activity"/>
    <property type="evidence" value="ECO:0007669"/>
    <property type="project" value="InterPro"/>
</dbReference>
<feature type="transmembrane region" description="Helical" evidence="4">
    <location>
        <begin position="91"/>
        <end position="109"/>
    </location>
</feature>
<evidence type="ECO:0000256" key="2">
    <source>
        <dbReference type="ARBA" id="ARBA00022989"/>
    </source>
</evidence>
<dbReference type="PANTHER" id="PTHR11360">
    <property type="entry name" value="MONOCARBOXYLATE TRANSPORTER"/>
    <property type="match status" value="1"/>
</dbReference>
<evidence type="ECO:0000313" key="5">
    <source>
        <dbReference type="EMBL" id="GGJ36087.1"/>
    </source>
</evidence>
<feature type="transmembrane region" description="Helical" evidence="4">
    <location>
        <begin position="24"/>
        <end position="50"/>
    </location>
</feature>
<dbReference type="PANTHER" id="PTHR11360:SF290">
    <property type="entry name" value="MONOCARBOXYLATE MFS PERMEASE"/>
    <property type="match status" value="1"/>
</dbReference>
<evidence type="ECO:0000313" key="6">
    <source>
        <dbReference type="Proteomes" id="UP000661507"/>
    </source>
</evidence>
<evidence type="ECO:0000256" key="4">
    <source>
        <dbReference type="SAM" id="Phobius"/>
    </source>
</evidence>
<organism evidence="5 6">
    <name type="scientific">Neoroseomonas lacus</name>
    <dbReference type="NCBI Taxonomy" id="287609"/>
    <lineage>
        <taxon>Bacteria</taxon>
        <taxon>Pseudomonadati</taxon>
        <taxon>Pseudomonadota</taxon>
        <taxon>Alphaproteobacteria</taxon>
        <taxon>Acetobacterales</taxon>
        <taxon>Acetobacteraceae</taxon>
        <taxon>Neoroseomonas</taxon>
    </lineage>
</organism>
<name>A0A917L0G7_9PROT</name>
<keyword evidence="6" id="KW-1185">Reference proteome</keyword>
<feature type="transmembrane region" description="Helical" evidence="4">
    <location>
        <begin position="367"/>
        <end position="389"/>
    </location>
</feature>
<protein>
    <submittedName>
        <fullName evidence="5">MFS transporter</fullName>
    </submittedName>
</protein>
<dbReference type="AlphaFoldDB" id="A0A917L0G7"/>
<dbReference type="EMBL" id="BMKW01000014">
    <property type="protein sequence ID" value="GGJ36087.1"/>
    <property type="molecule type" value="Genomic_DNA"/>
</dbReference>
<evidence type="ECO:0000256" key="3">
    <source>
        <dbReference type="ARBA" id="ARBA00023136"/>
    </source>
</evidence>
<keyword evidence="3 4" id="KW-0472">Membrane</keyword>
<comment type="caution">
    <text evidence="5">The sequence shown here is derived from an EMBL/GenBank/DDBJ whole genome shotgun (WGS) entry which is preliminary data.</text>
</comment>
<reference evidence="5" key="2">
    <citation type="submission" date="2020-09" db="EMBL/GenBank/DDBJ databases">
        <authorList>
            <person name="Sun Q."/>
            <person name="Zhou Y."/>
        </authorList>
    </citation>
    <scope>NUCLEOTIDE SEQUENCE</scope>
    <source>
        <strain evidence="5">CGMCC 1.3617</strain>
    </source>
</reference>
<dbReference type="Gene3D" id="1.20.1250.20">
    <property type="entry name" value="MFS general substrate transporter like domains"/>
    <property type="match status" value="2"/>
</dbReference>
<feature type="transmembrane region" description="Helical" evidence="4">
    <location>
        <begin position="276"/>
        <end position="297"/>
    </location>
</feature>
<gene>
    <name evidence="5" type="ORF">GCM10011320_49770</name>
</gene>
<reference evidence="5" key="1">
    <citation type="journal article" date="2014" name="Int. J. Syst. Evol. Microbiol.">
        <title>Complete genome sequence of Corynebacterium casei LMG S-19264T (=DSM 44701T), isolated from a smear-ripened cheese.</title>
        <authorList>
            <consortium name="US DOE Joint Genome Institute (JGI-PGF)"/>
            <person name="Walter F."/>
            <person name="Albersmeier A."/>
            <person name="Kalinowski J."/>
            <person name="Ruckert C."/>
        </authorList>
    </citation>
    <scope>NUCLEOTIDE SEQUENCE</scope>
    <source>
        <strain evidence="5">CGMCC 1.3617</strain>
    </source>
</reference>
<feature type="transmembrane region" description="Helical" evidence="4">
    <location>
        <begin position="242"/>
        <end position="264"/>
    </location>
</feature>
<feature type="transmembrane region" description="Helical" evidence="4">
    <location>
        <begin position="175"/>
        <end position="195"/>
    </location>
</feature>
<dbReference type="RefSeq" id="WP_229681555.1">
    <property type="nucleotide sequence ID" value="NZ_BMKW01000014.1"/>
</dbReference>
<keyword evidence="1 4" id="KW-0812">Transmembrane</keyword>
<dbReference type="InterPro" id="IPR036259">
    <property type="entry name" value="MFS_trans_sf"/>
</dbReference>